<dbReference type="AlphaFoldDB" id="A0A0S7BKV5"/>
<accession>A0A0S7BKV5</accession>
<evidence type="ECO:0000313" key="1">
    <source>
        <dbReference type="EMBL" id="GAP40877.1"/>
    </source>
</evidence>
<keyword evidence="2" id="KW-1185">Reference proteome</keyword>
<name>A0A0S7BKV5_9CHLR</name>
<protein>
    <submittedName>
        <fullName evidence="1">Uncharacterized protein</fullName>
    </submittedName>
</protein>
<evidence type="ECO:0000313" key="2">
    <source>
        <dbReference type="Proteomes" id="UP000053370"/>
    </source>
</evidence>
<dbReference type="OrthoDB" id="7107904at2"/>
<gene>
    <name evidence="1" type="ORF">ATC1_13859</name>
</gene>
<dbReference type="EMBL" id="DF968181">
    <property type="protein sequence ID" value="GAP40877.1"/>
    <property type="molecule type" value="Genomic_DNA"/>
</dbReference>
<organism evidence="1">
    <name type="scientific">Flexilinea flocculi</name>
    <dbReference type="NCBI Taxonomy" id="1678840"/>
    <lineage>
        <taxon>Bacteria</taxon>
        <taxon>Bacillati</taxon>
        <taxon>Chloroflexota</taxon>
        <taxon>Anaerolineae</taxon>
        <taxon>Anaerolineales</taxon>
        <taxon>Anaerolineaceae</taxon>
        <taxon>Flexilinea</taxon>
    </lineage>
</organism>
<dbReference type="Proteomes" id="UP000053370">
    <property type="component" value="Unassembled WGS sequence"/>
</dbReference>
<reference evidence="1" key="1">
    <citation type="journal article" date="2015" name="Genome Announc.">
        <title>Draft Genome Sequence of Anaerolineae Strain TC1, a Novel Isolate from a Methanogenic Wastewater Treatment System.</title>
        <authorList>
            <person name="Matsuura N."/>
            <person name="Tourlousse D.M."/>
            <person name="Sun L."/>
            <person name="Toyonaga M."/>
            <person name="Kuroda K."/>
            <person name="Ohashi A."/>
            <person name="Cruz R."/>
            <person name="Yamaguchi T."/>
            <person name="Sekiguchi Y."/>
        </authorList>
    </citation>
    <scope>NUCLEOTIDE SEQUENCE [LARGE SCALE GENOMIC DNA]</scope>
    <source>
        <strain evidence="1">TC1</strain>
    </source>
</reference>
<dbReference type="STRING" id="1678840.ATC1_13859"/>
<sequence length="329" mass="36539">MKTALVPYRASFPSLPDAHAAFHAEHFGQKRSAVLQELRCVSGLPEVVRSLNPDILYKLVVPEGTLLQQGKDGLFRGVFYKDGGIDKHAKFAQVSPSLLDAAKVVSSQVLLISIAMQLNRIEQMVNNLSIELHRDRIAEIYSGVDQFDKAMLFTEITTRNQAIGNAVQTLHTGLYKTIAELKSRIASAPDPENSIWYHLVPWNNKTEQAKEAMALAAESFGATLLGIRTLAECYSVLGEIEATRSTLLDYFEKVEQCKVETAAEKARLVEFSGSHPPQEPWVAFHQSLPEVRRQLGELTGLKEAKPVDTQVEIEFMPHELYGAKDGNLP</sequence>
<proteinExistence type="predicted"/>
<dbReference type="RefSeq" id="WP_062280959.1">
    <property type="nucleotide sequence ID" value="NZ_DF968181.1"/>
</dbReference>